<feature type="domain" description="Peptidase S9 prolyl oligopeptidase catalytic" evidence="5">
    <location>
        <begin position="471"/>
        <end position="673"/>
    </location>
</feature>
<evidence type="ECO:0000259" key="5">
    <source>
        <dbReference type="Pfam" id="PF00326"/>
    </source>
</evidence>
<evidence type="ECO:0000256" key="3">
    <source>
        <dbReference type="ARBA" id="ARBA00022825"/>
    </source>
</evidence>
<evidence type="ECO:0000256" key="4">
    <source>
        <dbReference type="ARBA" id="ARBA00032829"/>
    </source>
</evidence>
<evidence type="ECO:0000256" key="2">
    <source>
        <dbReference type="ARBA" id="ARBA00022801"/>
    </source>
</evidence>
<evidence type="ECO:0000313" key="6">
    <source>
        <dbReference type="EMBL" id="KAF6227200.1"/>
    </source>
</evidence>
<dbReference type="GO" id="GO:0004252">
    <property type="term" value="F:serine-type endopeptidase activity"/>
    <property type="evidence" value="ECO:0007669"/>
    <property type="project" value="TreeGrafter"/>
</dbReference>
<proteinExistence type="inferred from homology"/>
<dbReference type="InterPro" id="IPR029058">
    <property type="entry name" value="AB_hydrolase_fold"/>
</dbReference>
<dbReference type="RefSeq" id="XP_037155508.1">
    <property type="nucleotide sequence ID" value="XM_037299507.1"/>
</dbReference>
<keyword evidence="2" id="KW-0378">Hydrolase</keyword>
<dbReference type="SUPFAM" id="SSF82171">
    <property type="entry name" value="DPP6 N-terminal domain-like"/>
    <property type="match status" value="1"/>
</dbReference>
<dbReference type="Pfam" id="PF07676">
    <property type="entry name" value="PD40"/>
    <property type="match status" value="1"/>
</dbReference>
<dbReference type="InterPro" id="IPR001375">
    <property type="entry name" value="Peptidase_S9_cat"/>
</dbReference>
<name>A0A8H6CPH7_9LECA</name>
<gene>
    <name evidence="6" type="ORF">HO133_008642</name>
</gene>
<accession>A0A8H6CPH7</accession>
<dbReference type="AlphaFoldDB" id="A0A8H6CPH7"/>
<dbReference type="Pfam" id="PF00326">
    <property type="entry name" value="Peptidase_S9"/>
    <property type="match status" value="1"/>
</dbReference>
<reference evidence="6 7" key="1">
    <citation type="journal article" date="2020" name="Genomics">
        <title>Complete, high-quality genomes from long-read metagenomic sequencing of two wolf lichen thalli reveals enigmatic genome architecture.</title>
        <authorList>
            <person name="McKenzie S.K."/>
            <person name="Walston R.F."/>
            <person name="Allen J.L."/>
        </authorList>
    </citation>
    <scope>NUCLEOTIDE SEQUENCE [LARGE SCALE GENOMIC DNA]</scope>
    <source>
        <strain evidence="6">WasteWater1</strain>
    </source>
</reference>
<comment type="caution">
    <text evidence="6">The sequence shown here is derived from an EMBL/GenBank/DDBJ whole genome shotgun (WGS) entry which is preliminary data.</text>
</comment>
<dbReference type="PANTHER" id="PTHR42776:SF27">
    <property type="entry name" value="DIPEPTIDYL PEPTIDASE FAMILY MEMBER 6"/>
    <property type="match status" value="1"/>
</dbReference>
<dbReference type="Gene3D" id="2.120.10.30">
    <property type="entry name" value="TolB, C-terminal domain"/>
    <property type="match status" value="1"/>
</dbReference>
<dbReference type="Proteomes" id="UP000593566">
    <property type="component" value="Unassembled WGS sequence"/>
</dbReference>
<protein>
    <recommendedName>
        <fullName evidence="4">Dipeptidyl-peptidase V</fullName>
    </recommendedName>
</protein>
<dbReference type="PANTHER" id="PTHR42776">
    <property type="entry name" value="SERINE PEPTIDASE S9 FAMILY MEMBER"/>
    <property type="match status" value="1"/>
</dbReference>
<evidence type="ECO:0000256" key="1">
    <source>
        <dbReference type="ARBA" id="ARBA00010040"/>
    </source>
</evidence>
<dbReference type="GeneID" id="59337037"/>
<evidence type="ECO:0000313" key="7">
    <source>
        <dbReference type="Proteomes" id="UP000593566"/>
    </source>
</evidence>
<organism evidence="6 7">
    <name type="scientific">Letharia lupina</name>
    <dbReference type="NCBI Taxonomy" id="560253"/>
    <lineage>
        <taxon>Eukaryota</taxon>
        <taxon>Fungi</taxon>
        <taxon>Dikarya</taxon>
        <taxon>Ascomycota</taxon>
        <taxon>Pezizomycotina</taxon>
        <taxon>Lecanoromycetes</taxon>
        <taxon>OSLEUM clade</taxon>
        <taxon>Lecanoromycetidae</taxon>
        <taxon>Lecanorales</taxon>
        <taxon>Lecanorineae</taxon>
        <taxon>Parmeliaceae</taxon>
        <taxon>Letharia</taxon>
    </lineage>
</organism>
<keyword evidence="3" id="KW-0645">Protease</keyword>
<dbReference type="EMBL" id="JACCJB010000005">
    <property type="protein sequence ID" value="KAF6227200.1"/>
    <property type="molecule type" value="Genomic_DNA"/>
</dbReference>
<dbReference type="SUPFAM" id="SSF53474">
    <property type="entry name" value="alpha/beta-Hydrolases"/>
    <property type="match status" value="1"/>
</dbReference>
<dbReference type="InterPro" id="IPR011659">
    <property type="entry name" value="WD40"/>
</dbReference>
<dbReference type="GO" id="GO:0006508">
    <property type="term" value="P:proteolysis"/>
    <property type="evidence" value="ECO:0007669"/>
    <property type="project" value="InterPro"/>
</dbReference>
<dbReference type="InterPro" id="IPR011042">
    <property type="entry name" value="6-blade_b-propeller_TolB-like"/>
</dbReference>
<comment type="similarity">
    <text evidence="1">Belongs to the peptidase S9C family.</text>
</comment>
<dbReference type="Gene3D" id="3.40.50.1820">
    <property type="entry name" value="alpha/beta hydrolase"/>
    <property type="match status" value="1"/>
</dbReference>
<keyword evidence="3" id="KW-0720">Serine protease</keyword>
<sequence>MNDAAPTSGATNNIAPVSALSRDSARVVPTVDSQPTGLTPEALVDLECPGDVQLAPSGKNAVYCLRAASRRGDRVTSSLWIAEVGKEHSARQITSGDFNDELPRWSWDSKTIAFVSDRAEPGKCSAIYLLDQASLEPVPLTDPKKKKKISSLKWSPNDRYIAFLCPDEMTAKEDCKLAIGDDATVYNANWDYSRLRCIDVGTKTTLTLFEKASHVNEFAWNLKSDQIFYVLQPTPEYKSSALYQGVILEKVCLENGNATKLCTFPGPISSLTWSESSMYFLGGISPDKNNTVSGIYTIDENGQGWTALALDDSVDAVDLRLAATSLSVQVQKGLQDQILLLGCSSATVLYTKKFYNDISEIITWDILDLGEGNVVLVLGKGSPNCPTEIYSIWNQNVSQLSQHGQAITKLDIASAEVFNATADDNTELDGVLLLPSKRGRKPWPTVVIPHGGPHTRVTFGFDIPYFHWGPWLAAAGYAVLCPNYRGGSARGEKFASYGRGLLGTKDYSDIIAMVLSGIERGTFDRDRIGIGGWSQGGFLSYLSVTRPAFRFVAAVCGGGVTDWDMLTMSSDVPAVEEELAGGAPWNMEMDCLKTRHVSPVWHMKDIKTPILILHSEKDERVPVSQAFAFYRGCLHHKYRCDMVLYPREPHMVAERLHRIDMLKRIRHFYDSYLQ</sequence>
<keyword evidence="7" id="KW-1185">Reference proteome</keyword>